<name>A0ABV1W9S2_9ACTN</name>
<evidence type="ECO:0000259" key="1">
    <source>
        <dbReference type="PROSITE" id="PS50112"/>
    </source>
</evidence>
<reference evidence="2 3" key="1">
    <citation type="submission" date="2024-06" db="EMBL/GenBank/DDBJ databases">
        <title>The Natural Products Discovery Center: Release of the First 8490 Sequenced Strains for Exploring Actinobacteria Biosynthetic Diversity.</title>
        <authorList>
            <person name="Kalkreuter E."/>
            <person name="Kautsar S.A."/>
            <person name="Yang D."/>
            <person name="Bader C.D."/>
            <person name="Teijaro C.N."/>
            <person name="Fluegel L."/>
            <person name="Davis C.M."/>
            <person name="Simpson J.R."/>
            <person name="Lauterbach L."/>
            <person name="Steele A.D."/>
            <person name="Gui C."/>
            <person name="Meng S."/>
            <person name="Li G."/>
            <person name="Viehrig K."/>
            <person name="Ye F."/>
            <person name="Su P."/>
            <person name="Kiefer A.F."/>
            <person name="Nichols A."/>
            <person name="Cepeda A.J."/>
            <person name="Yan W."/>
            <person name="Fan B."/>
            <person name="Jiang Y."/>
            <person name="Adhikari A."/>
            <person name="Zheng C.-J."/>
            <person name="Schuster L."/>
            <person name="Cowan T.M."/>
            <person name="Smanski M.J."/>
            <person name="Chevrette M.G."/>
            <person name="De Carvalho L.P.S."/>
            <person name="Shen B."/>
        </authorList>
    </citation>
    <scope>NUCLEOTIDE SEQUENCE [LARGE SCALE GENOMIC DNA]</scope>
    <source>
        <strain evidence="2 3">NPDC000634</strain>
    </source>
</reference>
<dbReference type="Gene3D" id="3.30.450.20">
    <property type="entry name" value="PAS domain"/>
    <property type="match status" value="1"/>
</dbReference>
<proteinExistence type="predicted"/>
<dbReference type="PROSITE" id="PS50112">
    <property type="entry name" value="PAS"/>
    <property type="match status" value="1"/>
</dbReference>
<dbReference type="InterPro" id="IPR035965">
    <property type="entry name" value="PAS-like_dom_sf"/>
</dbReference>
<dbReference type="InterPro" id="IPR000014">
    <property type="entry name" value="PAS"/>
</dbReference>
<organism evidence="2 3">
    <name type="scientific">Streptomyces carpinensis</name>
    <dbReference type="NCBI Taxonomy" id="66369"/>
    <lineage>
        <taxon>Bacteria</taxon>
        <taxon>Bacillati</taxon>
        <taxon>Actinomycetota</taxon>
        <taxon>Actinomycetes</taxon>
        <taxon>Kitasatosporales</taxon>
        <taxon>Streptomycetaceae</taxon>
        <taxon>Streptomyces</taxon>
    </lineage>
</organism>
<sequence length="94" mass="10543">AADLFGWPADELVGRRITVLIPEDMRDRHIAAFTSLLLTGESRTLGRPVRMSALHRDGRLIQISLLVQTQEARDGRSVFIARINPVQDGEHGVW</sequence>
<accession>A0ABV1W9S2</accession>
<evidence type="ECO:0000313" key="2">
    <source>
        <dbReference type="EMBL" id="MER6980508.1"/>
    </source>
</evidence>
<dbReference type="InterPro" id="IPR013767">
    <property type="entry name" value="PAS_fold"/>
</dbReference>
<dbReference type="NCBIfam" id="TIGR00229">
    <property type="entry name" value="sensory_box"/>
    <property type="match status" value="1"/>
</dbReference>
<gene>
    <name evidence="2" type="ORF">ABT317_26940</name>
</gene>
<dbReference type="EMBL" id="JBEPCU010000564">
    <property type="protein sequence ID" value="MER6980508.1"/>
    <property type="molecule type" value="Genomic_DNA"/>
</dbReference>
<keyword evidence="3" id="KW-1185">Reference proteome</keyword>
<comment type="caution">
    <text evidence="2">The sequence shown here is derived from an EMBL/GenBank/DDBJ whole genome shotgun (WGS) entry which is preliminary data.</text>
</comment>
<dbReference type="CDD" id="cd00130">
    <property type="entry name" value="PAS"/>
    <property type="match status" value="1"/>
</dbReference>
<evidence type="ECO:0000313" key="3">
    <source>
        <dbReference type="Proteomes" id="UP001458415"/>
    </source>
</evidence>
<feature type="domain" description="PAS" evidence="1">
    <location>
        <begin position="1"/>
        <end position="24"/>
    </location>
</feature>
<dbReference type="SUPFAM" id="SSF55785">
    <property type="entry name" value="PYP-like sensor domain (PAS domain)"/>
    <property type="match status" value="1"/>
</dbReference>
<feature type="non-terminal residue" evidence="2">
    <location>
        <position position="1"/>
    </location>
</feature>
<dbReference type="Proteomes" id="UP001458415">
    <property type="component" value="Unassembled WGS sequence"/>
</dbReference>
<protein>
    <submittedName>
        <fullName evidence="2">PAS domain-containing protein</fullName>
    </submittedName>
</protein>
<dbReference type="Pfam" id="PF00989">
    <property type="entry name" value="PAS"/>
    <property type="match status" value="1"/>
</dbReference>